<accession>A0ABD2JWL1</accession>
<evidence type="ECO:0000313" key="1">
    <source>
        <dbReference type="EMBL" id="KAL3095027.1"/>
    </source>
</evidence>
<evidence type="ECO:0000313" key="2">
    <source>
        <dbReference type="Proteomes" id="UP001620645"/>
    </source>
</evidence>
<reference evidence="1 2" key="1">
    <citation type="submission" date="2024-10" db="EMBL/GenBank/DDBJ databases">
        <authorList>
            <person name="Kim D."/>
        </authorList>
    </citation>
    <scope>NUCLEOTIDE SEQUENCE [LARGE SCALE GENOMIC DNA]</scope>
    <source>
        <strain evidence="1">Taebaek</strain>
    </source>
</reference>
<sequence>MAHLDEIELDLEELQEMENEGRTDQTPVQELSVGIGKGLAHRDGRIVFNAPIVFLGDQRVEPLALLFQTNGLRAMVIIKLLTDVIWWQKLSGRAVINDIRRMVVLRAEMWAECFLPFVGQLCEQWRRTGRRVVWFGKPINIHGLIWSDTVFIGGFQPGPF</sequence>
<name>A0ABD2JWL1_HETSC</name>
<comment type="caution">
    <text evidence="1">The sequence shown here is derived from an EMBL/GenBank/DDBJ whole genome shotgun (WGS) entry which is preliminary data.</text>
</comment>
<proteinExistence type="predicted"/>
<dbReference type="AlphaFoldDB" id="A0ABD2JWL1"/>
<gene>
    <name evidence="1" type="ORF">niasHS_006378</name>
</gene>
<organism evidence="1 2">
    <name type="scientific">Heterodera schachtii</name>
    <name type="common">Sugarbeet cyst nematode worm</name>
    <name type="synonym">Tylenchus schachtii</name>
    <dbReference type="NCBI Taxonomy" id="97005"/>
    <lineage>
        <taxon>Eukaryota</taxon>
        <taxon>Metazoa</taxon>
        <taxon>Ecdysozoa</taxon>
        <taxon>Nematoda</taxon>
        <taxon>Chromadorea</taxon>
        <taxon>Rhabditida</taxon>
        <taxon>Tylenchina</taxon>
        <taxon>Tylenchomorpha</taxon>
        <taxon>Tylenchoidea</taxon>
        <taxon>Heteroderidae</taxon>
        <taxon>Heteroderinae</taxon>
        <taxon>Heterodera</taxon>
    </lineage>
</organism>
<keyword evidence="2" id="KW-1185">Reference proteome</keyword>
<dbReference type="Proteomes" id="UP001620645">
    <property type="component" value="Unassembled WGS sequence"/>
</dbReference>
<dbReference type="EMBL" id="JBICCN010000085">
    <property type="protein sequence ID" value="KAL3095027.1"/>
    <property type="molecule type" value="Genomic_DNA"/>
</dbReference>
<protein>
    <submittedName>
        <fullName evidence="1">Uncharacterized protein</fullName>
    </submittedName>
</protein>